<feature type="domain" description="Polysaccharide export protein N-terminal" evidence="2">
    <location>
        <begin position="34"/>
        <end position="105"/>
    </location>
</feature>
<evidence type="ECO:0000256" key="1">
    <source>
        <dbReference type="ARBA" id="ARBA00022729"/>
    </source>
</evidence>
<keyword evidence="5" id="KW-1185">Reference proteome</keyword>
<dbReference type="EMBL" id="AP025591">
    <property type="protein sequence ID" value="BDG06011.1"/>
    <property type="molecule type" value="Genomic_DNA"/>
</dbReference>
<accession>A0ABN6MYL0</accession>
<organism evidence="4 5">
    <name type="scientific">Anaeromyxobacter oryzae</name>
    <dbReference type="NCBI Taxonomy" id="2918170"/>
    <lineage>
        <taxon>Bacteria</taxon>
        <taxon>Pseudomonadati</taxon>
        <taxon>Myxococcota</taxon>
        <taxon>Myxococcia</taxon>
        <taxon>Myxococcales</taxon>
        <taxon>Cystobacterineae</taxon>
        <taxon>Anaeromyxobacteraceae</taxon>
        <taxon>Anaeromyxobacter</taxon>
    </lineage>
</organism>
<protein>
    <submittedName>
        <fullName evidence="4">Sugar ABC transporter substrate-binding protein</fullName>
    </submittedName>
</protein>
<reference evidence="5" key="1">
    <citation type="journal article" date="2022" name="Int. J. Syst. Evol. Microbiol.">
        <title>Anaeromyxobacter oryzae sp. nov., Anaeromyxobacter diazotrophicus sp. nov. and Anaeromyxobacter paludicola sp. nov., isolated from paddy soils.</title>
        <authorList>
            <person name="Itoh H."/>
            <person name="Xu Z."/>
            <person name="Mise K."/>
            <person name="Masuda Y."/>
            <person name="Ushijima N."/>
            <person name="Hayakawa C."/>
            <person name="Shiratori Y."/>
            <person name="Senoo K."/>
        </authorList>
    </citation>
    <scope>NUCLEOTIDE SEQUENCE [LARGE SCALE GENOMIC DNA]</scope>
    <source>
        <strain evidence="5">Red232</strain>
    </source>
</reference>
<dbReference type="InterPro" id="IPR003715">
    <property type="entry name" value="Poly_export_N"/>
</dbReference>
<evidence type="ECO:0000259" key="2">
    <source>
        <dbReference type="Pfam" id="PF02563"/>
    </source>
</evidence>
<dbReference type="Gene3D" id="3.30.1950.10">
    <property type="entry name" value="wza like domain"/>
    <property type="match status" value="1"/>
</dbReference>
<dbReference type="Pfam" id="PF10531">
    <property type="entry name" value="SLBB"/>
    <property type="match status" value="1"/>
</dbReference>
<dbReference type="InterPro" id="IPR049712">
    <property type="entry name" value="Poly_export"/>
</dbReference>
<dbReference type="Proteomes" id="UP001162891">
    <property type="component" value="Chromosome"/>
</dbReference>
<gene>
    <name evidence="4" type="ORF">AMOR_50070</name>
</gene>
<sequence length="192" mass="20540">MVRGYWALSMAGLLAACAGSRGLSEKAGERPDLGEYHIGREDVLEVVVWHEPELTRVVPVRPDGRISLPLAGEVEAAGKTPAELQSGLTKALAPYIQDAAVAVLVREINGSRIFVLGEVTKPGGFALRGPMTVVQAIALAGGRTEFGGDDVYWTRQQKDGKTDRVRLSYDDLVKGEAAGALWLRGGDVLYVP</sequence>
<dbReference type="PANTHER" id="PTHR33619:SF3">
    <property type="entry name" value="POLYSACCHARIDE EXPORT PROTEIN GFCE-RELATED"/>
    <property type="match status" value="1"/>
</dbReference>
<name>A0ABN6MYL0_9BACT</name>
<dbReference type="PANTHER" id="PTHR33619">
    <property type="entry name" value="POLYSACCHARIDE EXPORT PROTEIN GFCE-RELATED"/>
    <property type="match status" value="1"/>
</dbReference>
<evidence type="ECO:0000259" key="3">
    <source>
        <dbReference type="Pfam" id="PF10531"/>
    </source>
</evidence>
<dbReference type="PROSITE" id="PS51257">
    <property type="entry name" value="PROKAR_LIPOPROTEIN"/>
    <property type="match status" value="1"/>
</dbReference>
<dbReference type="InterPro" id="IPR019554">
    <property type="entry name" value="Soluble_ligand-bd"/>
</dbReference>
<proteinExistence type="predicted"/>
<keyword evidence="1" id="KW-0732">Signal</keyword>
<evidence type="ECO:0000313" key="4">
    <source>
        <dbReference type="EMBL" id="BDG06011.1"/>
    </source>
</evidence>
<feature type="domain" description="Soluble ligand binding" evidence="3">
    <location>
        <begin position="113"/>
        <end position="161"/>
    </location>
</feature>
<evidence type="ECO:0000313" key="5">
    <source>
        <dbReference type="Proteomes" id="UP001162891"/>
    </source>
</evidence>
<dbReference type="Pfam" id="PF02563">
    <property type="entry name" value="Poly_export"/>
    <property type="match status" value="1"/>
</dbReference>